<feature type="region of interest" description="Disordered" evidence="1">
    <location>
        <begin position="1"/>
        <end position="29"/>
    </location>
</feature>
<keyword evidence="3" id="KW-1185">Reference proteome</keyword>
<feature type="compositionally biased region" description="Low complexity" evidence="1">
    <location>
        <begin position="233"/>
        <end position="248"/>
    </location>
</feature>
<dbReference type="EMBL" id="JARJCW010000012">
    <property type="protein sequence ID" value="KAJ7218585.1"/>
    <property type="molecule type" value="Genomic_DNA"/>
</dbReference>
<sequence>MYPLPGPLLRPTTFMMKSTVPPTTHSLPKPQRLRLMRTTRKLSALLGTPPQLMDPPVSPARDTTYTAPTPPPTAVTCAHARNGHSDSKSTIRAHPAPALLPVPNPSQRAYARPRLLAHVSPGPSGRRPPSQAWGRPPSVSPAGSMLPSFEFELDDGLEGSAVDTAAASAAARRKKVARVTRTLGEGVPLELIFPPPRRNARDRDSEMATAERTVGRGPRALTKLPPAAHLRRSQSLQSSGSSLSRWSSTNSNERSPGWISDGLHRSRSLGKRRPDRDRDHRSVTVRSCRGREWTGEWNQNEESVVRGLRELKQK</sequence>
<comment type="caution">
    <text evidence="2">The sequence shown here is derived from an EMBL/GenBank/DDBJ whole genome shotgun (WGS) entry which is preliminary data.</text>
</comment>
<feature type="compositionally biased region" description="Low complexity" evidence="1">
    <location>
        <begin position="120"/>
        <end position="130"/>
    </location>
</feature>
<dbReference type="Proteomes" id="UP001219525">
    <property type="component" value="Unassembled WGS sequence"/>
</dbReference>
<evidence type="ECO:0000313" key="2">
    <source>
        <dbReference type="EMBL" id="KAJ7218585.1"/>
    </source>
</evidence>
<gene>
    <name evidence="2" type="ORF">GGX14DRAFT_695724</name>
</gene>
<feature type="compositionally biased region" description="Basic and acidic residues" evidence="1">
    <location>
        <begin position="272"/>
        <end position="282"/>
    </location>
</feature>
<organism evidence="2 3">
    <name type="scientific">Mycena pura</name>
    <dbReference type="NCBI Taxonomy" id="153505"/>
    <lineage>
        <taxon>Eukaryota</taxon>
        <taxon>Fungi</taxon>
        <taxon>Dikarya</taxon>
        <taxon>Basidiomycota</taxon>
        <taxon>Agaricomycotina</taxon>
        <taxon>Agaricomycetes</taxon>
        <taxon>Agaricomycetidae</taxon>
        <taxon>Agaricales</taxon>
        <taxon>Marasmiineae</taxon>
        <taxon>Mycenaceae</taxon>
        <taxon>Mycena</taxon>
    </lineage>
</organism>
<evidence type="ECO:0000256" key="1">
    <source>
        <dbReference type="SAM" id="MobiDB-lite"/>
    </source>
</evidence>
<feature type="region of interest" description="Disordered" evidence="1">
    <location>
        <begin position="120"/>
        <end position="147"/>
    </location>
</feature>
<name>A0AAD6YK81_9AGAR</name>
<protein>
    <submittedName>
        <fullName evidence="2">Uncharacterized protein</fullName>
    </submittedName>
</protein>
<proteinExistence type="predicted"/>
<feature type="region of interest" description="Disordered" evidence="1">
    <location>
        <begin position="189"/>
        <end position="285"/>
    </location>
</feature>
<reference evidence="2" key="1">
    <citation type="submission" date="2023-03" db="EMBL/GenBank/DDBJ databases">
        <title>Massive genome expansion in bonnet fungi (Mycena s.s.) driven by repeated elements and novel gene families across ecological guilds.</title>
        <authorList>
            <consortium name="Lawrence Berkeley National Laboratory"/>
            <person name="Harder C.B."/>
            <person name="Miyauchi S."/>
            <person name="Viragh M."/>
            <person name="Kuo A."/>
            <person name="Thoen E."/>
            <person name="Andreopoulos B."/>
            <person name="Lu D."/>
            <person name="Skrede I."/>
            <person name="Drula E."/>
            <person name="Henrissat B."/>
            <person name="Morin E."/>
            <person name="Kohler A."/>
            <person name="Barry K."/>
            <person name="LaButti K."/>
            <person name="Morin E."/>
            <person name="Salamov A."/>
            <person name="Lipzen A."/>
            <person name="Mereny Z."/>
            <person name="Hegedus B."/>
            <person name="Baldrian P."/>
            <person name="Stursova M."/>
            <person name="Weitz H."/>
            <person name="Taylor A."/>
            <person name="Grigoriev I.V."/>
            <person name="Nagy L.G."/>
            <person name="Martin F."/>
            <person name="Kauserud H."/>
        </authorList>
    </citation>
    <scope>NUCLEOTIDE SEQUENCE</scope>
    <source>
        <strain evidence="2">9144</strain>
    </source>
</reference>
<dbReference type="AlphaFoldDB" id="A0AAD6YK81"/>
<accession>A0AAD6YK81</accession>
<evidence type="ECO:0000313" key="3">
    <source>
        <dbReference type="Proteomes" id="UP001219525"/>
    </source>
</evidence>